<reference evidence="1 2" key="1">
    <citation type="journal article" date="2018" name="Sci. Rep.">
        <title>Genomic signatures of local adaptation to the degree of environmental predictability in rotifers.</title>
        <authorList>
            <person name="Franch-Gras L."/>
            <person name="Hahn C."/>
            <person name="Garcia-Roger E.M."/>
            <person name="Carmona M.J."/>
            <person name="Serra M."/>
            <person name="Gomez A."/>
        </authorList>
    </citation>
    <scope>NUCLEOTIDE SEQUENCE [LARGE SCALE GENOMIC DNA]</scope>
    <source>
        <strain evidence="1">HYR1</strain>
    </source>
</reference>
<proteinExistence type="predicted"/>
<evidence type="ECO:0000313" key="2">
    <source>
        <dbReference type="Proteomes" id="UP000276133"/>
    </source>
</evidence>
<name>A0A3M7PDI5_BRAPC</name>
<comment type="caution">
    <text evidence="1">The sequence shown here is derived from an EMBL/GenBank/DDBJ whole genome shotgun (WGS) entry which is preliminary data.</text>
</comment>
<feature type="non-terminal residue" evidence="1">
    <location>
        <position position="93"/>
    </location>
</feature>
<protein>
    <submittedName>
        <fullName evidence="1">Uncharacterized protein</fullName>
    </submittedName>
</protein>
<evidence type="ECO:0000313" key="1">
    <source>
        <dbReference type="EMBL" id="RMZ97155.1"/>
    </source>
</evidence>
<accession>A0A3M7PDI5</accession>
<dbReference type="EMBL" id="REGN01011590">
    <property type="protein sequence ID" value="RMZ97155.1"/>
    <property type="molecule type" value="Genomic_DNA"/>
</dbReference>
<dbReference type="AlphaFoldDB" id="A0A3M7PDI5"/>
<organism evidence="1 2">
    <name type="scientific">Brachionus plicatilis</name>
    <name type="common">Marine rotifer</name>
    <name type="synonym">Brachionus muelleri</name>
    <dbReference type="NCBI Taxonomy" id="10195"/>
    <lineage>
        <taxon>Eukaryota</taxon>
        <taxon>Metazoa</taxon>
        <taxon>Spiralia</taxon>
        <taxon>Gnathifera</taxon>
        <taxon>Rotifera</taxon>
        <taxon>Eurotatoria</taxon>
        <taxon>Monogononta</taxon>
        <taxon>Pseudotrocha</taxon>
        <taxon>Ploima</taxon>
        <taxon>Brachionidae</taxon>
        <taxon>Brachionus</taxon>
    </lineage>
</organism>
<sequence length="93" mass="10624">MTISMELHAEQSTYPESKCSMKTYAVSNYTLELCSSPSLPRNKYGRGVAILVKEGIEFIQDFSFDEFSSEILSIKLNYGKNDLFYVFSLYNPP</sequence>
<dbReference type="OrthoDB" id="8064241at2759"/>
<gene>
    <name evidence="1" type="ORF">BpHYR1_036583</name>
</gene>
<keyword evidence="2" id="KW-1185">Reference proteome</keyword>
<dbReference type="Proteomes" id="UP000276133">
    <property type="component" value="Unassembled WGS sequence"/>
</dbReference>